<feature type="region of interest" description="Disordered" evidence="1">
    <location>
        <begin position="206"/>
        <end position="232"/>
    </location>
</feature>
<feature type="compositionally biased region" description="Basic and acidic residues" evidence="1">
    <location>
        <begin position="28"/>
        <end position="68"/>
    </location>
</feature>
<organism evidence="2 3">
    <name type="scientific">Durusdinium trenchii</name>
    <dbReference type="NCBI Taxonomy" id="1381693"/>
    <lineage>
        <taxon>Eukaryota</taxon>
        <taxon>Sar</taxon>
        <taxon>Alveolata</taxon>
        <taxon>Dinophyceae</taxon>
        <taxon>Suessiales</taxon>
        <taxon>Symbiodiniaceae</taxon>
        <taxon>Durusdinium</taxon>
    </lineage>
</organism>
<accession>A0ABP0PBV7</accession>
<protein>
    <recommendedName>
        <fullName evidence="4">Meiosis-specific nuclear structural protein 1</fullName>
    </recommendedName>
</protein>
<dbReference type="Proteomes" id="UP001642464">
    <property type="component" value="Unassembled WGS sequence"/>
</dbReference>
<evidence type="ECO:0000256" key="1">
    <source>
        <dbReference type="SAM" id="MobiDB-lite"/>
    </source>
</evidence>
<feature type="non-terminal residue" evidence="2">
    <location>
        <position position="1"/>
    </location>
</feature>
<sequence>AGKHEQQSKVKNILDEQMKECHKMWEEKEKARRQERQDMLDQIQENKRLSQAEKAQRDAIRDKAKEINEMSLESLRRRRKAEEERRQREQETMLKWMQDEHTRQREQRKADAEEHARKCQQAKDEMNEAIAEAARRKKARPDLSLPQKAFAQAGEKAADDAEAKNRAAVQARLDQIERNCEIIGAEIAGRDARMEAELQAKIQKIQEDADRASKEDADRRKAERDAKVRSMLDSLDLQMKQREEDAQREKDENIKQAQIWKREYEEGLAADRAKEEKARQARETMDQQLVAIMRRLGTRIHPRDFGAELTQQQECAYNRGLYEKMASENFMMPLTSHFLDQATHTGKLEPFPSVGRYKGDIHPLEEIQQDM</sequence>
<reference evidence="2 3" key="1">
    <citation type="submission" date="2024-02" db="EMBL/GenBank/DDBJ databases">
        <authorList>
            <person name="Chen Y."/>
            <person name="Shah S."/>
            <person name="Dougan E. K."/>
            <person name="Thang M."/>
            <person name="Chan C."/>
        </authorList>
    </citation>
    <scope>NUCLEOTIDE SEQUENCE [LARGE SCALE GENOMIC DNA]</scope>
</reference>
<evidence type="ECO:0000313" key="3">
    <source>
        <dbReference type="Proteomes" id="UP001642464"/>
    </source>
</evidence>
<feature type="compositionally biased region" description="Basic and acidic residues" evidence="1">
    <location>
        <begin position="80"/>
        <end position="126"/>
    </location>
</feature>
<evidence type="ECO:0008006" key="4">
    <source>
        <dbReference type="Google" id="ProtNLM"/>
    </source>
</evidence>
<gene>
    <name evidence="2" type="ORF">SCF082_LOCUS35986</name>
</gene>
<keyword evidence="3" id="KW-1185">Reference proteome</keyword>
<dbReference type="EMBL" id="CAXAMM010034891">
    <property type="protein sequence ID" value="CAK9073526.1"/>
    <property type="molecule type" value="Genomic_DNA"/>
</dbReference>
<name>A0ABP0PBV7_9DINO</name>
<comment type="caution">
    <text evidence="2">The sequence shown here is derived from an EMBL/GenBank/DDBJ whole genome shotgun (WGS) entry which is preliminary data.</text>
</comment>
<feature type="region of interest" description="Disordered" evidence="1">
    <location>
        <begin position="28"/>
        <end position="142"/>
    </location>
</feature>
<feature type="compositionally biased region" description="Basic and acidic residues" evidence="1">
    <location>
        <begin position="206"/>
        <end position="230"/>
    </location>
</feature>
<proteinExistence type="predicted"/>
<evidence type="ECO:0000313" key="2">
    <source>
        <dbReference type="EMBL" id="CAK9073526.1"/>
    </source>
</evidence>